<dbReference type="Gene3D" id="1.10.1000.11">
    <property type="entry name" value="Arf Nucleotide-binding Site Opener,domain 2"/>
    <property type="match status" value="1"/>
</dbReference>
<organism evidence="5">
    <name type="scientific">Rodentolepis nana</name>
    <name type="common">Dwarf tapeworm</name>
    <name type="synonym">Hymenolepis nana</name>
    <dbReference type="NCBI Taxonomy" id="102285"/>
    <lineage>
        <taxon>Eukaryota</taxon>
        <taxon>Metazoa</taxon>
        <taxon>Spiralia</taxon>
        <taxon>Lophotrochozoa</taxon>
        <taxon>Platyhelminthes</taxon>
        <taxon>Cestoda</taxon>
        <taxon>Eucestoda</taxon>
        <taxon>Cyclophyllidea</taxon>
        <taxon>Hymenolepididae</taxon>
        <taxon>Rodentolepis</taxon>
    </lineage>
</organism>
<feature type="domain" description="SEC7" evidence="2">
    <location>
        <begin position="256"/>
        <end position="450"/>
    </location>
</feature>
<dbReference type="PANTHER" id="PTHR10663:SF342">
    <property type="entry name" value="FI21420P1"/>
    <property type="match status" value="1"/>
</dbReference>
<dbReference type="GO" id="GO:0030036">
    <property type="term" value="P:actin cytoskeleton organization"/>
    <property type="evidence" value="ECO:0007669"/>
    <property type="project" value="TreeGrafter"/>
</dbReference>
<keyword evidence="4" id="KW-1185">Reference proteome</keyword>
<evidence type="ECO:0000313" key="3">
    <source>
        <dbReference type="EMBL" id="VDN96815.1"/>
    </source>
</evidence>
<dbReference type="Proteomes" id="UP000278807">
    <property type="component" value="Unassembled WGS sequence"/>
</dbReference>
<evidence type="ECO:0000256" key="1">
    <source>
        <dbReference type="SAM" id="MobiDB-lite"/>
    </source>
</evidence>
<dbReference type="Gene3D" id="2.30.29.30">
    <property type="entry name" value="Pleckstrin-homology domain (PH domain)/Phosphotyrosine-binding domain (PTB)"/>
    <property type="match status" value="1"/>
</dbReference>
<dbReference type="AlphaFoldDB" id="A0A0R3T222"/>
<evidence type="ECO:0000259" key="2">
    <source>
        <dbReference type="PROSITE" id="PS50190"/>
    </source>
</evidence>
<sequence length="687" mass="78322">MSVEVEKENDATKIDHSTRRRSIAGPMHKLFKRLSGIPSDNRLSETTIKTRLSFQTWRRRKTIDHKTEEDEEIKMENICTMDRETFMKPLMISNTPIIQPRELKRGPLKAAPLAEAEEVVFHEAKRPKLIATAAKRFSAISNKPKRVTNRFRRPRATEVKSPPKHYSRRRFSNAIDSSRSQSAQSLDTSNPRPLNGRHRKNLSVSGVGNDLPIVKSGITLTDVDKHQTPAVKLSPFDETTRTHFEIASTSLNTSLVSDSVRNTERIRLAGKALFNKDPNLGIEYLIHQRILNRDPKEIAEFLAEKELSRQAIGEYFGKLSDPFANLVTEAFIRRLNLHGVELDVALRRLLQQLHPDGESQKIEFLLTVLKNCYIEQNAESVAKEFHDPETIGVLAYSIMLLHTTFYNQNARKHGKPMTKTEFINNNKGIDGGKDISTSLLEGIYDRVAEREFKTLPDPTYRLRKVDDLFSGALKPENFVQRHRRFVAWFSGLEVFDFTARKPIIQRPSSQIRCLFIFNDLLVITKPVGSYRNNAVDEMLNSGNHRIRSFDRLASRSGSPTPTSADPCVEPLTVQTVHVRSHDSRNYQQYSTDIPPNSPFLVRQIISLENIKVLHFECESYRFGVQLCDEKSVLTSISLPTAHARKKFIDFLNESIWESGEIKRFSTSAPITPNIISPSATSTKSVFF</sequence>
<dbReference type="GO" id="GO:0032012">
    <property type="term" value="P:regulation of ARF protein signal transduction"/>
    <property type="evidence" value="ECO:0007669"/>
    <property type="project" value="InterPro"/>
</dbReference>
<evidence type="ECO:0000313" key="5">
    <source>
        <dbReference type="WBParaSite" id="HNAJ_0000095601-mRNA-1"/>
    </source>
</evidence>
<dbReference type="InterPro" id="IPR011993">
    <property type="entry name" value="PH-like_dom_sf"/>
</dbReference>
<dbReference type="Gene3D" id="1.10.220.20">
    <property type="match status" value="1"/>
</dbReference>
<dbReference type="InterPro" id="IPR035999">
    <property type="entry name" value="Sec7_dom_sf"/>
</dbReference>
<feature type="region of interest" description="Disordered" evidence="1">
    <location>
        <begin position="1"/>
        <end position="22"/>
    </location>
</feature>
<dbReference type="PROSITE" id="PS50190">
    <property type="entry name" value="SEC7"/>
    <property type="match status" value="1"/>
</dbReference>
<evidence type="ECO:0000313" key="4">
    <source>
        <dbReference type="Proteomes" id="UP000278807"/>
    </source>
</evidence>
<protein>
    <submittedName>
        <fullName evidence="5">SEC7 domain-containing protein</fullName>
    </submittedName>
</protein>
<feature type="compositionally biased region" description="Basic residues" evidence="1">
    <location>
        <begin position="162"/>
        <end position="171"/>
    </location>
</feature>
<feature type="compositionally biased region" description="Basic and acidic residues" evidence="1">
    <location>
        <begin position="1"/>
        <end position="17"/>
    </location>
</feature>
<dbReference type="PANTHER" id="PTHR10663">
    <property type="entry name" value="GUANYL-NUCLEOTIDE EXCHANGE FACTOR"/>
    <property type="match status" value="1"/>
</dbReference>
<accession>A0A0R3T222</accession>
<reference evidence="3 4" key="2">
    <citation type="submission" date="2018-11" db="EMBL/GenBank/DDBJ databases">
        <authorList>
            <consortium name="Pathogen Informatics"/>
        </authorList>
    </citation>
    <scope>NUCLEOTIDE SEQUENCE [LARGE SCALE GENOMIC DNA]</scope>
</reference>
<dbReference type="InterPro" id="IPR023394">
    <property type="entry name" value="Sec7_C_sf"/>
</dbReference>
<dbReference type="GO" id="GO:0005085">
    <property type="term" value="F:guanyl-nucleotide exchange factor activity"/>
    <property type="evidence" value="ECO:0007669"/>
    <property type="project" value="InterPro"/>
</dbReference>
<dbReference type="SMART" id="SM00222">
    <property type="entry name" value="Sec7"/>
    <property type="match status" value="1"/>
</dbReference>
<feature type="region of interest" description="Disordered" evidence="1">
    <location>
        <begin position="141"/>
        <end position="205"/>
    </location>
</feature>
<proteinExistence type="predicted"/>
<dbReference type="Pfam" id="PF01369">
    <property type="entry name" value="Sec7"/>
    <property type="match status" value="1"/>
</dbReference>
<dbReference type="InterPro" id="IPR000904">
    <property type="entry name" value="Sec7_dom"/>
</dbReference>
<dbReference type="EMBL" id="UZAE01000325">
    <property type="protein sequence ID" value="VDN96815.1"/>
    <property type="molecule type" value="Genomic_DNA"/>
</dbReference>
<feature type="compositionally biased region" description="Polar residues" evidence="1">
    <location>
        <begin position="174"/>
        <end position="192"/>
    </location>
</feature>
<gene>
    <name evidence="3" type="ORF">HNAJ_LOCUS956</name>
</gene>
<dbReference type="STRING" id="102285.A0A0R3T222"/>
<dbReference type="WBParaSite" id="HNAJ_0000095601-mRNA-1">
    <property type="protein sequence ID" value="HNAJ_0000095601-mRNA-1"/>
    <property type="gene ID" value="HNAJ_0000095601"/>
</dbReference>
<dbReference type="SUPFAM" id="SSF48425">
    <property type="entry name" value="Sec7 domain"/>
    <property type="match status" value="1"/>
</dbReference>
<dbReference type="OrthoDB" id="430364at2759"/>
<feature type="compositionally biased region" description="Basic residues" evidence="1">
    <location>
        <begin position="143"/>
        <end position="154"/>
    </location>
</feature>
<reference evidence="5" key="1">
    <citation type="submission" date="2017-02" db="UniProtKB">
        <authorList>
            <consortium name="WormBaseParasite"/>
        </authorList>
    </citation>
    <scope>IDENTIFICATION</scope>
</reference>
<dbReference type="CDD" id="cd00171">
    <property type="entry name" value="Sec7"/>
    <property type="match status" value="1"/>
</dbReference>
<name>A0A0R3T222_RODNA</name>